<gene>
    <name evidence="1" type="ORF">XJ44_08490</name>
</gene>
<dbReference type="EMBL" id="LBFC01000023">
    <property type="protein sequence ID" value="ONN26495.1"/>
    <property type="molecule type" value="Genomic_DNA"/>
</dbReference>
<organism evidence="1 2">
    <name type="scientific">Thermosipho affectus</name>
    <dbReference type="NCBI Taxonomy" id="660294"/>
    <lineage>
        <taxon>Bacteria</taxon>
        <taxon>Thermotogati</taxon>
        <taxon>Thermotogota</taxon>
        <taxon>Thermotogae</taxon>
        <taxon>Thermotogales</taxon>
        <taxon>Fervidobacteriaceae</taxon>
        <taxon>Thermosipho</taxon>
    </lineage>
</organism>
<keyword evidence="2" id="KW-1185">Reference proteome</keyword>
<reference evidence="1 2" key="1">
    <citation type="submission" date="2015-06" db="EMBL/GenBank/DDBJ databases">
        <title>Genome sequencing of Thermotogales isolates from hydrothermal vents.</title>
        <authorList>
            <person name="Haverkamp T.H."/>
            <person name="Kublanov I.V."/>
            <person name="Nesbo C.L."/>
        </authorList>
    </citation>
    <scope>NUCLEOTIDE SEQUENCE [LARGE SCALE GENOMIC DNA]</scope>
    <source>
        <strain evidence="2">ik275mar</strain>
    </source>
</reference>
<proteinExistence type="predicted"/>
<evidence type="ECO:0000313" key="1">
    <source>
        <dbReference type="EMBL" id="ONN26495.1"/>
    </source>
</evidence>
<evidence type="ECO:0000313" key="2">
    <source>
        <dbReference type="Proteomes" id="UP000242616"/>
    </source>
</evidence>
<name>A0ABX3IF97_9BACT</name>
<dbReference type="Proteomes" id="UP000242616">
    <property type="component" value="Unassembled WGS sequence"/>
</dbReference>
<comment type="caution">
    <text evidence="1">The sequence shown here is derived from an EMBL/GenBank/DDBJ whole genome shotgun (WGS) entry which is preliminary data.</text>
</comment>
<sequence length="100" mass="10631">MVRPYSLTANDGTGRMHDGYYNKEVARKIDEITTKAWQADRKVVQSPLFQIGLSGILTVATGGLSATKTITKFAIGAASGASGIGITNFLLKAVDYAHGR</sequence>
<accession>A0ABX3IF97</accession>
<protein>
    <submittedName>
        <fullName evidence="1">Uncharacterized protein</fullName>
    </submittedName>
</protein>